<name>A0A0P1B4Q3_PLAHL</name>
<dbReference type="EMBL" id="CCYD01003009">
    <property type="protein sequence ID" value="CEG48693.1"/>
    <property type="molecule type" value="Genomic_DNA"/>
</dbReference>
<dbReference type="AlphaFoldDB" id="A0A0P1B4Q3"/>
<proteinExistence type="predicted"/>
<feature type="region of interest" description="Disordered" evidence="1">
    <location>
        <begin position="32"/>
        <end position="90"/>
    </location>
</feature>
<feature type="compositionally biased region" description="Low complexity" evidence="1">
    <location>
        <begin position="55"/>
        <end position="66"/>
    </location>
</feature>
<accession>A0A0P1B4Q3</accession>
<organism evidence="2 3">
    <name type="scientific">Plasmopara halstedii</name>
    <name type="common">Downy mildew of sunflower</name>
    <dbReference type="NCBI Taxonomy" id="4781"/>
    <lineage>
        <taxon>Eukaryota</taxon>
        <taxon>Sar</taxon>
        <taxon>Stramenopiles</taxon>
        <taxon>Oomycota</taxon>
        <taxon>Peronosporomycetes</taxon>
        <taxon>Peronosporales</taxon>
        <taxon>Peronosporaceae</taxon>
        <taxon>Plasmopara</taxon>
    </lineage>
</organism>
<evidence type="ECO:0000256" key="1">
    <source>
        <dbReference type="SAM" id="MobiDB-lite"/>
    </source>
</evidence>
<sequence>MLYSVRARGAQATQYHLTPNKLSQHSLEFSLPTHSVQGGGAVTPAPRGEKRCRSAADSSSSATAISERMASTSMVATTDSHAATRQHLLE</sequence>
<evidence type="ECO:0000313" key="3">
    <source>
        <dbReference type="Proteomes" id="UP000054928"/>
    </source>
</evidence>
<dbReference type="RefSeq" id="XP_024585062.1">
    <property type="nucleotide sequence ID" value="XM_024719799.1"/>
</dbReference>
<protein>
    <submittedName>
        <fullName evidence="2">Uncharacterized protein</fullName>
    </submittedName>
</protein>
<reference evidence="3" key="1">
    <citation type="submission" date="2014-09" db="EMBL/GenBank/DDBJ databases">
        <authorList>
            <person name="Sharma Rahul"/>
            <person name="Thines Marco"/>
        </authorList>
    </citation>
    <scope>NUCLEOTIDE SEQUENCE [LARGE SCALE GENOMIC DNA]</scope>
</reference>
<dbReference type="Proteomes" id="UP000054928">
    <property type="component" value="Unassembled WGS sequence"/>
</dbReference>
<evidence type="ECO:0000313" key="2">
    <source>
        <dbReference type="EMBL" id="CEG48693.1"/>
    </source>
</evidence>
<keyword evidence="3" id="KW-1185">Reference proteome</keyword>
<feature type="compositionally biased region" description="Polar residues" evidence="1">
    <location>
        <begin position="69"/>
        <end position="83"/>
    </location>
</feature>
<dbReference type="GeneID" id="36401561"/>
<feature type="non-terminal residue" evidence="2">
    <location>
        <position position="90"/>
    </location>
</feature>